<evidence type="ECO:0000256" key="6">
    <source>
        <dbReference type="RuleBase" id="RU362028"/>
    </source>
</evidence>
<comment type="similarity">
    <text evidence="1 6">Belongs to the pseudouridine synthase RluA family.</text>
</comment>
<dbReference type="InterPro" id="IPR020103">
    <property type="entry name" value="PsdUridine_synth_cat_dom_sf"/>
</dbReference>
<dbReference type="Gene3D" id="3.30.2350.10">
    <property type="entry name" value="Pseudouridine synthase"/>
    <property type="match status" value="1"/>
</dbReference>
<dbReference type="PANTHER" id="PTHR21600">
    <property type="entry name" value="MITOCHONDRIAL RNA PSEUDOURIDINE SYNTHASE"/>
    <property type="match status" value="1"/>
</dbReference>
<name>A0A1M6UMA1_9BACT</name>
<dbReference type="AlphaFoldDB" id="A0A1M6UMA1"/>
<dbReference type="Gene3D" id="3.10.290.10">
    <property type="entry name" value="RNA-binding S4 domain"/>
    <property type="match status" value="1"/>
</dbReference>
<dbReference type="Proteomes" id="UP000183994">
    <property type="component" value="Unassembled WGS sequence"/>
</dbReference>
<dbReference type="CDD" id="cd02869">
    <property type="entry name" value="PseudoU_synth_RluA_like"/>
    <property type="match status" value="1"/>
</dbReference>
<dbReference type="STRING" id="1121393.SAMN02745216_03927"/>
<protein>
    <recommendedName>
        <fullName evidence="6">Pseudouridine synthase</fullName>
        <ecNumber evidence="6">5.4.99.-</ecNumber>
    </recommendedName>
</protein>
<organism evidence="8 9">
    <name type="scientific">Desulfatibacillum alkenivorans DSM 16219</name>
    <dbReference type="NCBI Taxonomy" id="1121393"/>
    <lineage>
        <taxon>Bacteria</taxon>
        <taxon>Pseudomonadati</taxon>
        <taxon>Thermodesulfobacteriota</taxon>
        <taxon>Desulfobacteria</taxon>
        <taxon>Desulfobacterales</taxon>
        <taxon>Desulfatibacillaceae</taxon>
        <taxon>Desulfatibacillum</taxon>
    </lineage>
</organism>
<dbReference type="EC" id="5.4.99.-" evidence="6"/>
<dbReference type="Pfam" id="PF01479">
    <property type="entry name" value="S4"/>
    <property type="match status" value="1"/>
</dbReference>
<dbReference type="RefSeq" id="WP_073477958.1">
    <property type="nucleotide sequence ID" value="NZ_FQZU01000031.1"/>
</dbReference>
<keyword evidence="3 6" id="KW-0413">Isomerase</keyword>
<evidence type="ECO:0000313" key="8">
    <source>
        <dbReference type="EMBL" id="SHK70301.1"/>
    </source>
</evidence>
<feature type="domain" description="RNA-binding S4" evidence="7">
    <location>
        <begin position="18"/>
        <end position="77"/>
    </location>
</feature>
<gene>
    <name evidence="8" type="ORF">SAMN02745216_03927</name>
</gene>
<dbReference type="InterPro" id="IPR002942">
    <property type="entry name" value="S4_RNA-bd"/>
</dbReference>
<reference evidence="9" key="1">
    <citation type="submission" date="2016-11" db="EMBL/GenBank/DDBJ databases">
        <authorList>
            <person name="Varghese N."/>
            <person name="Submissions S."/>
        </authorList>
    </citation>
    <scope>NUCLEOTIDE SEQUENCE [LARGE SCALE GENOMIC DNA]</scope>
    <source>
        <strain evidence="9">DSM 16219</strain>
    </source>
</reference>
<evidence type="ECO:0000259" key="7">
    <source>
        <dbReference type="SMART" id="SM00363"/>
    </source>
</evidence>
<keyword evidence="2 5" id="KW-0694">RNA-binding</keyword>
<accession>A0A1M6UMA1</accession>
<dbReference type="SUPFAM" id="SSF55120">
    <property type="entry name" value="Pseudouridine synthase"/>
    <property type="match status" value="1"/>
</dbReference>
<dbReference type="CDD" id="cd00165">
    <property type="entry name" value="S4"/>
    <property type="match status" value="1"/>
</dbReference>
<feature type="active site" evidence="4">
    <location>
        <position position="141"/>
    </location>
</feature>
<dbReference type="InterPro" id="IPR006145">
    <property type="entry name" value="PsdUridine_synth_RsuA/RluA"/>
</dbReference>
<evidence type="ECO:0000256" key="2">
    <source>
        <dbReference type="ARBA" id="ARBA00022884"/>
    </source>
</evidence>
<dbReference type="OrthoDB" id="128480at2"/>
<dbReference type="NCBIfam" id="TIGR00005">
    <property type="entry name" value="rluA_subfam"/>
    <property type="match status" value="1"/>
</dbReference>
<evidence type="ECO:0000256" key="3">
    <source>
        <dbReference type="ARBA" id="ARBA00023235"/>
    </source>
</evidence>
<dbReference type="InterPro" id="IPR006224">
    <property type="entry name" value="PsdUridine_synth_RluA-like_CS"/>
</dbReference>
<dbReference type="InterPro" id="IPR036986">
    <property type="entry name" value="S4_RNA-bd_sf"/>
</dbReference>
<dbReference type="InterPro" id="IPR006225">
    <property type="entry name" value="PsdUridine_synth_RluC/D"/>
</dbReference>
<keyword evidence="9" id="KW-1185">Reference proteome</keyword>
<sequence>MTGDQTYQFKVQNKEQGQRLDAFVPVHCKDLSRNACARLIRQGLVTVDQSVKKPSYVLKPGEMVSVTVPEPEAADIVAQDMDLNILYEDKDIAAVNKPPGMVVHPAPGHSSNTLVNALLAHCKDLSGIGGVQRPGIVHRLDKDTSGVILAAKNDAAHAGLSQQLAQRRVEKFYLALAHGVIKEDAGVIDLPIGRHPSDRKRMHISTPAKGREALSLWTVKERFSDATFVQVQIKTGRTHQIRVHLAALHHPVIGDAVYGGRKKRGRLPASVLGKAPAPERQMLHAHIVSFNHPVTGEKLTLTAPLPQDMAQLLEALRESAK</sequence>
<dbReference type="EMBL" id="FQZU01000031">
    <property type="protein sequence ID" value="SHK70301.1"/>
    <property type="molecule type" value="Genomic_DNA"/>
</dbReference>
<dbReference type="FunFam" id="3.30.2350.10:FF:000006">
    <property type="entry name" value="Pseudouridine synthase"/>
    <property type="match status" value="1"/>
</dbReference>
<comment type="function">
    <text evidence="6">Responsible for synthesis of pseudouridine from uracil.</text>
</comment>
<dbReference type="PROSITE" id="PS50889">
    <property type="entry name" value="S4"/>
    <property type="match status" value="1"/>
</dbReference>
<evidence type="ECO:0000256" key="4">
    <source>
        <dbReference type="PIRSR" id="PIRSR606225-1"/>
    </source>
</evidence>
<dbReference type="GO" id="GO:0120159">
    <property type="term" value="F:rRNA pseudouridine synthase activity"/>
    <property type="evidence" value="ECO:0007669"/>
    <property type="project" value="UniProtKB-ARBA"/>
</dbReference>
<dbReference type="Pfam" id="PF00849">
    <property type="entry name" value="PseudoU_synth_2"/>
    <property type="match status" value="1"/>
</dbReference>
<proteinExistence type="inferred from homology"/>
<evidence type="ECO:0000256" key="5">
    <source>
        <dbReference type="PROSITE-ProRule" id="PRU00182"/>
    </source>
</evidence>
<dbReference type="InterPro" id="IPR050188">
    <property type="entry name" value="RluA_PseudoU_synthase"/>
</dbReference>
<dbReference type="PROSITE" id="PS01129">
    <property type="entry name" value="PSI_RLU"/>
    <property type="match status" value="1"/>
</dbReference>
<dbReference type="GO" id="GO:0000455">
    <property type="term" value="P:enzyme-directed rRNA pseudouridine synthesis"/>
    <property type="evidence" value="ECO:0007669"/>
    <property type="project" value="TreeGrafter"/>
</dbReference>
<comment type="catalytic activity">
    <reaction evidence="6">
        <text>a uridine in RNA = a pseudouridine in RNA</text>
        <dbReference type="Rhea" id="RHEA:48348"/>
        <dbReference type="Rhea" id="RHEA-COMP:12068"/>
        <dbReference type="Rhea" id="RHEA-COMP:12069"/>
        <dbReference type="ChEBI" id="CHEBI:65314"/>
        <dbReference type="ChEBI" id="CHEBI:65315"/>
    </reaction>
</comment>
<dbReference type="PANTHER" id="PTHR21600:SF44">
    <property type="entry name" value="RIBOSOMAL LARGE SUBUNIT PSEUDOURIDINE SYNTHASE D"/>
    <property type="match status" value="1"/>
</dbReference>
<dbReference type="SMART" id="SM00363">
    <property type="entry name" value="S4"/>
    <property type="match status" value="1"/>
</dbReference>
<evidence type="ECO:0000313" key="9">
    <source>
        <dbReference type="Proteomes" id="UP000183994"/>
    </source>
</evidence>
<evidence type="ECO:0000256" key="1">
    <source>
        <dbReference type="ARBA" id="ARBA00010876"/>
    </source>
</evidence>
<dbReference type="GO" id="GO:0003723">
    <property type="term" value="F:RNA binding"/>
    <property type="evidence" value="ECO:0007669"/>
    <property type="project" value="UniProtKB-KW"/>
</dbReference>
<dbReference type="SUPFAM" id="SSF55174">
    <property type="entry name" value="Alpha-L RNA-binding motif"/>
    <property type="match status" value="1"/>
</dbReference>